<evidence type="ECO:0000256" key="1">
    <source>
        <dbReference type="SAM" id="MobiDB-lite"/>
    </source>
</evidence>
<reference evidence="3 4" key="1">
    <citation type="submission" date="2024-11" db="EMBL/GenBank/DDBJ databases">
        <title>Adaptive evolution of stress response genes in parasites aligns with host niche diversity.</title>
        <authorList>
            <person name="Hahn C."/>
            <person name="Resl P."/>
        </authorList>
    </citation>
    <scope>NUCLEOTIDE SEQUENCE [LARGE SCALE GENOMIC DNA]</scope>
    <source>
        <strain evidence="3">EGGRZ-B1_66</strain>
        <tissue evidence="3">Body</tissue>
    </source>
</reference>
<accession>A0ABD2PKE5</accession>
<feature type="compositionally biased region" description="Polar residues" evidence="1">
    <location>
        <begin position="23"/>
        <end position="36"/>
    </location>
</feature>
<sequence length="162" mass="17552">MIRAPFAVLLVLAIHCVVARPGRNSNSATPQHQYPTSPSPIEVHSGYEHQNPTGQMPAENRRRREIPYPTGPEGAEGPEVYEEIELTDQIPGEGPEGYEEMELTEPIPGEGSAENEEIELSEPIPGEVPEGYVHTDANGLPLPEESSEPPAIGHPTGPPPRE</sequence>
<organism evidence="3 4">
    <name type="scientific">Cichlidogyrus casuarinus</name>
    <dbReference type="NCBI Taxonomy" id="1844966"/>
    <lineage>
        <taxon>Eukaryota</taxon>
        <taxon>Metazoa</taxon>
        <taxon>Spiralia</taxon>
        <taxon>Lophotrochozoa</taxon>
        <taxon>Platyhelminthes</taxon>
        <taxon>Monogenea</taxon>
        <taxon>Monopisthocotylea</taxon>
        <taxon>Dactylogyridea</taxon>
        <taxon>Ancyrocephalidae</taxon>
        <taxon>Cichlidogyrus</taxon>
    </lineage>
</organism>
<gene>
    <name evidence="3" type="ORF">Ciccas_014072</name>
</gene>
<feature type="compositionally biased region" description="Low complexity" evidence="1">
    <location>
        <begin position="140"/>
        <end position="155"/>
    </location>
</feature>
<name>A0ABD2PKE5_9PLAT</name>
<comment type="caution">
    <text evidence="3">The sequence shown here is derived from an EMBL/GenBank/DDBJ whole genome shotgun (WGS) entry which is preliminary data.</text>
</comment>
<proteinExistence type="predicted"/>
<evidence type="ECO:0000313" key="3">
    <source>
        <dbReference type="EMBL" id="KAL3307413.1"/>
    </source>
</evidence>
<dbReference type="EMBL" id="JBJKFK010007439">
    <property type="protein sequence ID" value="KAL3307413.1"/>
    <property type="molecule type" value="Genomic_DNA"/>
</dbReference>
<evidence type="ECO:0000256" key="2">
    <source>
        <dbReference type="SAM" id="SignalP"/>
    </source>
</evidence>
<feature type="chain" id="PRO_5044891311" evidence="2">
    <location>
        <begin position="20"/>
        <end position="162"/>
    </location>
</feature>
<dbReference type="AlphaFoldDB" id="A0ABD2PKE5"/>
<keyword evidence="4" id="KW-1185">Reference proteome</keyword>
<protein>
    <submittedName>
        <fullName evidence="3">Uncharacterized protein</fullName>
    </submittedName>
</protein>
<feature type="region of interest" description="Disordered" evidence="1">
    <location>
        <begin position="22"/>
        <end position="162"/>
    </location>
</feature>
<dbReference type="Proteomes" id="UP001626550">
    <property type="component" value="Unassembled WGS sequence"/>
</dbReference>
<keyword evidence="2" id="KW-0732">Signal</keyword>
<feature type="signal peptide" evidence="2">
    <location>
        <begin position="1"/>
        <end position="19"/>
    </location>
</feature>
<evidence type="ECO:0000313" key="4">
    <source>
        <dbReference type="Proteomes" id="UP001626550"/>
    </source>
</evidence>